<accession>A0A3E1Q7C4</accession>
<keyword evidence="1 2" id="KW-0732">Signal</keyword>
<evidence type="ECO:0000256" key="2">
    <source>
        <dbReference type="SAM" id="SignalP"/>
    </source>
</evidence>
<protein>
    <submittedName>
        <fullName evidence="4">T9SS C-terminal target domain-containing protein</fullName>
    </submittedName>
</protein>
<evidence type="ECO:0000313" key="4">
    <source>
        <dbReference type="EMBL" id="RFN58043.1"/>
    </source>
</evidence>
<evidence type="ECO:0000259" key="3">
    <source>
        <dbReference type="Pfam" id="PF18962"/>
    </source>
</evidence>
<name>A0A3E1Q7C4_9FLAO</name>
<proteinExistence type="predicted"/>
<dbReference type="Proteomes" id="UP000261082">
    <property type="component" value="Unassembled WGS sequence"/>
</dbReference>
<evidence type="ECO:0000313" key="5">
    <source>
        <dbReference type="Proteomes" id="UP000261082"/>
    </source>
</evidence>
<dbReference type="AlphaFoldDB" id="A0A3E1Q7C4"/>
<comment type="caution">
    <text evidence="4">The sequence shown here is derived from an EMBL/GenBank/DDBJ whole genome shotgun (WGS) entry which is preliminary data.</text>
</comment>
<dbReference type="OrthoDB" id="2582440at2"/>
<feature type="signal peptide" evidence="2">
    <location>
        <begin position="1"/>
        <end position="18"/>
    </location>
</feature>
<dbReference type="EMBL" id="QVID01000002">
    <property type="protein sequence ID" value="RFN58043.1"/>
    <property type="molecule type" value="Genomic_DNA"/>
</dbReference>
<feature type="domain" description="Secretion system C-terminal sorting" evidence="3">
    <location>
        <begin position="584"/>
        <end position="633"/>
    </location>
</feature>
<gene>
    <name evidence="4" type="ORF">DZ858_12440</name>
</gene>
<sequence length="643" mass="71780">MKHLLLSLIVLSSVGVTAQADLFVRPTAVGTSTDSYVYVDDVVLYVENDVNLQRNNNIETEGSIYLRNRAQLIQGSETARNTGNGFLSVYQRAEDSDQWTYNYWCSPVGVANATTNINSDFGVGSFYDIQIGDPDEITYSEPTLLTTNINGSSTPSLTISKRWIYIHPDGFEASTDYDKVNGANIIGPGVGFTMKGVNEFPVGGSPTDNYGEGFQYDFRGRPNTGEIVIPVVYNTTLSTGEYTLSGNPYPSALDLNHLWYDPDNAGKLESIKYWDEDKTSNSHFYHENAGGYGSWVPMGDDPDGTQPGMYSRPLFNVWNGNGDIVTGGSQGGPTGLQKRFAPIGQGFFFVPSNSGDNIHIKNEHRRFIKYGDNNSIFRRPEREGDDTTTLKDNPGNEEFVLAEKDPRVPHFRINVFFDKSHVRDMVLAFSDDATDGYDNGYDAKSPMDATSDAYFPVGQDNNKKPYVINTIPFDVQKQIPISFKLDKGFKFWLETVEEVKVSGKRAYIYDSMENTYQEITNGKSATYNLDAGTYDNRFFVVFKGDSELTAYVGETQGRAQEQVDFFQNNNLGVLEVTNPEGYNIKQALVFDMTGKLVYEQMNIGAEKNFSFPTSNLSDGVYIVKLKTTDNIDISHKTSVYNRK</sequence>
<evidence type="ECO:0000256" key="1">
    <source>
        <dbReference type="ARBA" id="ARBA00022729"/>
    </source>
</evidence>
<organism evidence="4 5">
    <name type="scientific">Marixanthomonas ophiurae</name>
    <dbReference type="NCBI Taxonomy" id="387659"/>
    <lineage>
        <taxon>Bacteria</taxon>
        <taxon>Pseudomonadati</taxon>
        <taxon>Bacteroidota</taxon>
        <taxon>Flavobacteriia</taxon>
        <taxon>Flavobacteriales</taxon>
        <taxon>Flavobacteriaceae</taxon>
        <taxon>Marixanthomonas</taxon>
    </lineage>
</organism>
<dbReference type="InterPro" id="IPR026444">
    <property type="entry name" value="Secre_tail"/>
</dbReference>
<feature type="chain" id="PRO_5017619944" evidence="2">
    <location>
        <begin position="19"/>
        <end position="643"/>
    </location>
</feature>
<reference evidence="4 5" key="1">
    <citation type="journal article" date="2007" name="Int. J. Syst. Evol. Microbiol.">
        <title>Marixanthomonas ophiurae gen. nov., sp. nov., a marine bacterium of the family Flavobacteriaceae isolated from a deep-sea brittle star.</title>
        <authorList>
            <person name="Romanenko L.A."/>
            <person name="Uchino M."/>
            <person name="Frolova G.M."/>
            <person name="Mikhailov V.V."/>
        </authorList>
    </citation>
    <scope>NUCLEOTIDE SEQUENCE [LARGE SCALE GENOMIC DNA]</scope>
    <source>
        <strain evidence="4 5">KMM 3046</strain>
    </source>
</reference>
<dbReference type="RefSeq" id="WP_117159992.1">
    <property type="nucleotide sequence ID" value="NZ_QVID01000002.1"/>
</dbReference>
<dbReference type="NCBIfam" id="TIGR04183">
    <property type="entry name" value="Por_Secre_tail"/>
    <property type="match status" value="1"/>
</dbReference>
<keyword evidence="5" id="KW-1185">Reference proteome</keyword>
<dbReference type="Pfam" id="PF18962">
    <property type="entry name" value="Por_Secre_tail"/>
    <property type="match status" value="1"/>
</dbReference>